<protein>
    <submittedName>
        <fullName evidence="2">Uncharacterized protein</fullName>
    </submittedName>
</protein>
<organism evidence="2">
    <name type="scientific">Comamonas testosteroni</name>
    <name type="common">Pseudomonas testosteroni</name>
    <dbReference type="NCBI Taxonomy" id="285"/>
    <lineage>
        <taxon>Bacteria</taxon>
        <taxon>Pseudomonadati</taxon>
        <taxon>Pseudomonadota</taxon>
        <taxon>Betaproteobacteria</taxon>
        <taxon>Burkholderiales</taxon>
        <taxon>Comamonadaceae</taxon>
        <taxon>Comamonas</taxon>
    </lineage>
</organism>
<dbReference type="Proteomes" id="UP000323105">
    <property type="component" value="Unassembled WGS sequence"/>
</dbReference>
<reference evidence="2" key="12">
    <citation type="journal article" date="2014" name="J. Steroid Biochem. Mol. Biol.">
        <title>Identification of 9?-hydroxy-17-oxo-1,2,3,4,10,19-hexanorandrost-6-en-5-oic acid and ?-oxidation products of the C-17 side chain in cholic acid degradation by Comamonas testosteroni TA441.</title>
        <authorList>
            <person name="Horinouchi M."/>
            <person name="Hayashi T."/>
            <person name="Koshino H."/>
            <person name="Malon M."/>
            <person name="Hirota H."/>
            <person name="Kudo T."/>
        </authorList>
    </citation>
    <scope>NUCLEOTIDE SEQUENCE</scope>
    <source>
        <strain evidence="2">T441</strain>
    </source>
</reference>
<reference evidence="3 4" key="13">
    <citation type="journal article" date="2019" name="Microbiol. Resour. Announc.">
        <title>Draft Genome Sequence of Comamonas testosteroni TA441, a Bacterium That Has a Cryptic Phenol Degradation Gene Cluster.</title>
        <authorList>
            <person name="Arai H."/>
            <person name="Ishii M."/>
        </authorList>
    </citation>
    <scope>NUCLEOTIDE SEQUENCE [LARGE SCALE GENOMIC DNA]</scope>
    <source>
        <strain evidence="3 4">TA441</strain>
    </source>
</reference>
<evidence type="ECO:0000313" key="3">
    <source>
        <dbReference type="EMBL" id="GEQ76087.1"/>
    </source>
</evidence>
<evidence type="ECO:0000256" key="1">
    <source>
        <dbReference type="SAM" id="SignalP"/>
    </source>
</evidence>
<name>A0A0A8ICF2_COMTE</name>
<reference evidence="2" key="4">
    <citation type="journal article" date="2004" name="Biochem. Biophys. Res. Commun.">
        <title>Steroid degradation gene cluster of Comamonas testosteroni consisting of 18 putative genes from meta-cleavage enzyme gene tesB to regulator gene tesR.</title>
        <authorList>
            <person name="Horinouchi M."/>
            <person name="Kurita T."/>
            <person name="Yamamoto T."/>
            <person name="Hatori E."/>
            <person name="Hayashi T."/>
            <person name="Kudo T."/>
        </authorList>
    </citation>
    <scope>NUCLEOTIDE SEQUENCE</scope>
    <source>
        <strain evidence="2">T441</strain>
    </source>
</reference>
<proteinExistence type="predicted"/>
<sequence length="146" mass="16435">MHLRKFHTLLQTWLMLLGFCVVPCSAQETAAWEKQVTGRTSITRLGTIDYEVSYSSAGFDHFSSEIVARWNDGGAQEQTLYEGIYDRPPAKVWGNGPHLCIAMQACARYSDRCSQYVIAHHYDTQAKAFVALKSEKTARRICAAAR</sequence>
<dbReference type="AlphaFoldDB" id="A0A0A8ICF2"/>
<feature type="signal peptide" evidence="1">
    <location>
        <begin position="1"/>
        <end position="26"/>
    </location>
</feature>
<reference evidence="2" key="5">
    <citation type="journal article" date="2004" name="J. Steroid Biochem. Mol. Biol.">
        <title>The genes encoding the hydroxylase of 3-hydroxy-9,10-secoandrosta-1,3,5(10)-triene-9,17-dione in steroid degradation in Comamonas testosteroni TA441.</title>
        <authorList>
            <person name="Horinouchi M."/>
            <person name="Hayashi T."/>
            <person name="Kudo T."/>
        </authorList>
    </citation>
    <scope>NUCLEOTIDE SEQUENCE</scope>
    <source>
        <strain evidence="2">T441</strain>
    </source>
</reference>
<keyword evidence="1" id="KW-0732">Signal</keyword>
<reference evidence="2" key="1">
    <citation type="journal article" date="2001" name="Microbiology">
        <title>Meta-cleavage enzyme gene tesB is necessary for testosterone degradation in Comamonas testosteroni TA441.</title>
        <authorList>
            <person name="Horinouchi M."/>
            <person name="Hayashi T."/>
            <person name="Taguchi K."/>
            <person name="Arai H."/>
            <person name="Kudo T."/>
        </authorList>
    </citation>
    <scope>NUCLEOTIDE SEQUENCE</scope>
    <source>
        <strain evidence="2">T441</strain>
    </source>
</reference>
<reference evidence="2" key="2">
    <citation type="journal article" date="2003" name="Appl. Environ. Microbiol.">
        <title>Gene encoding the hydrolase for the product of the meta-cleavage reaction in testosterone degradation by Comamonas testosteroni.</title>
        <authorList>
            <person name="Horinouchi M."/>
            <person name="Hayashi T."/>
            <person name="Koshino H."/>
            <person name="Yamamoto T."/>
            <person name="Kudo T."/>
        </authorList>
    </citation>
    <scope>NUCLEOTIDE SEQUENCE</scope>
    <source>
        <strain evidence="2">T441</strain>
    </source>
</reference>
<evidence type="ECO:0000313" key="4">
    <source>
        <dbReference type="Proteomes" id="UP000323105"/>
    </source>
</evidence>
<gene>
    <name evidence="3" type="ORF">CTTA_3092</name>
</gene>
<reference evidence="2" key="11">
    <citation type="journal article" date="2014" name="J. Bacteriol.">
        <title>Identification of 9?-hydroxy-17-oxo-1,2,3,4,10,19-hexanorandrostan-5-oic acid in steroid degradation by Comamonas testosteroni TA441 and its conversion to the corresponding 6-en-5-oyl coenzyme A (CoA) involving open reading frame 28 (ORF28)- and ORF30-encoded acyl-CoA dehydrogenases.</title>
        <authorList>
            <person name="Horinouchi M."/>
            <person name="Hayashi T."/>
            <person name="Koshino H."/>
            <person name="Malon M."/>
            <person name="Hirota H."/>
            <person name="Kudo T."/>
        </authorList>
    </citation>
    <scope>NUCLEOTIDE SEQUENCE</scope>
    <source>
        <strain evidence="2">T441</strain>
    </source>
</reference>
<reference evidence="2" key="10">
    <citation type="journal article" date="2012" name="J. Steroid Biochem. Mol. Biol.">
        <title>Steroid degradation in Comamonas testosteroni.</title>
        <authorList>
            <person name="Horinouchi M."/>
            <person name="Hayashi T."/>
            <person name="Kudo T."/>
        </authorList>
    </citation>
    <scope>NUCLEOTIDE SEQUENCE</scope>
    <source>
        <strain evidence="2">T441</strain>
    </source>
</reference>
<feature type="chain" id="PRO_5035987244" evidence="1">
    <location>
        <begin position="27"/>
        <end position="146"/>
    </location>
</feature>
<accession>A0A0A8ICF2</accession>
<reference evidence="2" key="3">
    <citation type="journal article" date="2003" name="Appl. Environ. Microbiol.">
        <title>A new bacterial steroid degradation gene cluster in Comamonas testosteroni TA441 which consists of aromatic-compound degradation genes for seco-steroids and 3-ketosteroid dehydrogenase genes.</title>
        <authorList>
            <person name="Horinouchi M."/>
            <person name="Hayashi T."/>
            <person name="Yamamoto T."/>
            <person name="Kudo T."/>
        </authorList>
    </citation>
    <scope>NUCLEOTIDE SEQUENCE</scope>
    <source>
        <strain evidence="2">T441</strain>
    </source>
</reference>
<reference evidence="2" key="8">
    <citation type="journal article" date="2008" name="J. Bacteriol.">
        <title>Identification of genes involved in inversion of stereochemistry of a C-12 hydroxyl group in the catabolism of cholic acid by Comamonas testosteroni TA441.</title>
        <authorList>
            <person name="Horinouchi M."/>
            <person name="Hayashi T."/>
            <person name="Koshino H."/>
            <person name="Malon M."/>
            <person name="Yamamoto T."/>
            <person name="Kudo T."/>
        </authorList>
    </citation>
    <scope>NUCLEOTIDE SEQUENCE</scope>
    <source>
        <strain evidence="2">T441</strain>
    </source>
</reference>
<dbReference type="EMBL" id="LC010134">
    <property type="protein sequence ID" value="BAP91361.1"/>
    <property type="molecule type" value="Genomic_DNA"/>
</dbReference>
<reference evidence="2" key="6">
    <citation type="journal article" date="2005" name="Appl. Environ. Microbiol.">
        <title>Identification of 9,17-dioxo-1,2,3,4,10,19-hexanorandrostan-5-oic acid, 4-hydroxy-2-oxohexanoic acid, and 2-hydroxyhexa-2,4-dienoic acid and related enzymes involved in testosterone degradation in Comamonas testosteroni TA441.</title>
        <authorList>
            <person name="Horinouchi M."/>
            <person name="Hayashi T."/>
            <person name="Koshino H."/>
            <person name="Kurita T."/>
            <person name="Kudo T."/>
        </authorList>
    </citation>
    <scope>NUCLEOTIDE SEQUENCE</scope>
    <source>
        <strain evidence="2">T441</strain>
    </source>
</reference>
<reference evidence="2" key="9">
    <citation type="journal article" date="2010" name="J. Steroid Biochem. Mol. Biol.">
        <title>Steroid degradation genes in Comamonas testosteroni TA441: Isolation of genes encoding a ?4(5)-isomerase and 3?- and 3?-dehydrogenases and evidence for a 100 kb steroid degradation gene hot spot.</title>
        <authorList>
            <person name="Horinouchi M."/>
            <person name="Kurita T."/>
            <person name="Hayashi T."/>
            <person name="Kudo T."/>
        </authorList>
    </citation>
    <scope>NUCLEOTIDE SEQUENCE</scope>
    <source>
        <strain evidence="2">T441</strain>
    </source>
</reference>
<reference evidence="2" key="7">
    <citation type="journal article" date="2006" name="J. Steroid Biochem. Mol. Biol.">
        <title>ORF18-disrupted mutant of Comamonas testosteroni TA441 accumulates significant amounts of 9,17-dioxo-1,2,3,4,10,19-hexanorandrostan-5-oic acid and its derivatives after incubation with steroids.</title>
        <authorList>
            <person name="Horinouchi M."/>
            <person name="Hayashi T."/>
            <person name="Koshino H."/>
            <person name="Kudo T."/>
        </authorList>
    </citation>
    <scope>NUCLEOTIDE SEQUENCE</scope>
    <source>
        <strain evidence="2">T441</strain>
    </source>
</reference>
<dbReference type="EMBL" id="BKBW01000005">
    <property type="protein sequence ID" value="GEQ76087.1"/>
    <property type="molecule type" value="Genomic_DNA"/>
</dbReference>
<evidence type="ECO:0000313" key="2">
    <source>
        <dbReference type="EMBL" id="BAP91361.1"/>
    </source>
</evidence>